<dbReference type="EMBL" id="OV651823">
    <property type="protein sequence ID" value="CAH1101389.1"/>
    <property type="molecule type" value="Genomic_DNA"/>
</dbReference>
<dbReference type="Pfam" id="PF07165">
    <property type="entry name" value="DUF1397"/>
    <property type="match status" value="1"/>
</dbReference>
<sequence>MKVFCCLFFTAFCCGVVHCSTTEESPYNKDVRMIAQLRQLAEEPDQLAKLKRAVLNVCPESGEKLEKAYMKMRECISSTDLEAETMCSFVKNHVEKCSRPIISMLEQCLPDKSKDLPSFLMKSAVSSIRYVCKIDGEHLFELQNPCLLNGLKRRCILKTQSKMQQYVSNTPSKQELCDFLSSLRFCLKSHVDSSCRHPITKEAFMNLFDTSFSLCETTDESFNEVEQF</sequence>
<dbReference type="Proteomes" id="UP001153636">
    <property type="component" value="Chromosome 11"/>
</dbReference>
<feature type="chain" id="PRO_5040248737" evidence="1">
    <location>
        <begin position="20"/>
        <end position="228"/>
    </location>
</feature>
<organism evidence="2 3">
    <name type="scientific">Psylliodes chrysocephalus</name>
    <dbReference type="NCBI Taxonomy" id="3402493"/>
    <lineage>
        <taxon>Eukaryota</taxon>
        <taxon>Metazoa</taxon>
        <taxon>Ecdysozoa</taxon>
        <taxon>Arthropoda</taxon>
        <taxon>Hexapoda</taxon>
        <taxon>Insecta</taxon>
        <taxon>Pterygota</taxon>
        <taxon>Neoptera</taxon>
        <taxon>Endopterygota</taxon>
        <taxon>Coleoptera</taxon>
        <taxon>Polyphaga</taxon>
        <taxon>Cucujiformia</taxon>
        <taxon>Chrysomeloidea</taxon>
        <taxon>Chrysomelidae</taxon>
        <taxon>Galerucinae</taxon>
        <taxon>Alticini</taxon>
        <taxon>Psylliodes</taxon>
    </lineage>
</organism>
<dbReference type="InterPro" id="IPR009832">
    <property type="entry name" value="DUF1397"/>
</dbReference>
<gene>
    <name evidence="2" type="ORF">PSYICH_LOCUS2959</name>
</gene>
<feature type="signal peptide" evidence="1">
    <location>
        <begin position="1"/>
        <end position="19"/>
    </location>
</feature>
<evidence type="ECO:0000313" key="3">
    <source>
        <dbReference type="Proteomes" id="UP001153636"/>
    </source>
</evidence>
<name>A0A9P0G473_9CUCU</name>
<evidence type="ECO:0000256" key="1">
    <source>
        <dbReference type="SAM" id="SignalP"/>
    </source>
</evidence>
<accession>A0A9P0G473</accession>
<keyword evidence="1" id="KW-0732">Signal</keyword>
<dbReference type="OrthoDB" id="6760427at2759"/>
<proteinExistence type="predicted"/>
<dbReference type="AlphaFoldDB" id="A0A9P0G473"/>
<reference evidence="2" key="1">
    <citation type="submission" date="2022-01" db="EMBL/GenBank/DDBJ databases">
        <authorList>
            <person name="King R."/>
        </authorList>
    </citation>
    <scope>NUCLEOTIDE SEQUENCE</scope>
</reference>
<keyword evidence="3" id="KW-1185">Reference proteome</keyword>
<evidence type="ECO:0000313" key="2">
    <source>
        <dbReference type="EMBL" id="CAH1101389.1"/>
    </source>
</evidence>
<protein>
    <submittedName>
        <fullName evidence="2">Uncharacterized protein</fullName>
    </submittedName>
</protein>